<accession>A0ABR8HJV6</accession>
<protein>
    <submittedName>
        <fullName evidence="1">Uncharacterized protein</fullName>
    </submittedName>
</protein>
<reference evidence="1 2" key="1">
    <citation type="journal article" date="2020" name="ISME J.">
        <title>Comparative genomics reveals insights into cyanobacterial evolution and habitat adaptation.</title>
        <authorList>
            <person name="Chen M.Y."/>
            <person name="Teng W.K."/>
            <person name="Zhao L."/>
            <person name="Hu C.X."/>
            <person name="Zhou Y.K."/>
            <person name="Han B.P."/>
            <person name="Song L.R."/>
            <person name="Shu W.S."/>
        </authorList>
    </citation>
    <scope>NUCLEOTIDE SEQUENCE [LARGE SCALE GENOMIC DNA]</scope>
    <source>
        <strain evidence="1 2">FACHB-252</strain>
    </source>
</reference>
<dbReference type="EMBL" id="JACJTC010000032">
    <property type="protein sequence ID" value="MBD2615857.1"/>
    <property type="molecule type" value="Genomic_DNA"/>
</dbReference>
<evidence type="ECO:0000313" key="2">
    <source>
        <dbReference type="Proteomes" id="UP000606396"/>
    </source>
</evidence>
<organism evidence="1 2">
    <name type="scientific">Nostoc punctiforme FACHB-252</name>
    <dbReference type="NCBI Taxonomy" id="1357509"/>
    <lineage>
        <taxon>Bacteria</taxon>
        <taxon>Bacillati</taxon>
        <taxon>Cyanobacteriota</taxon>
        <taxon>Cyanophyceae</taxon>
        <taxon>Nostocales</taxon>
        <taxon>Nostocaceae</taxon>
        <taxon>Nostoc</taxon>
    </lineage>
</organism>
<name>A0ABR8HJV6_NOSPU</name>
<sequence>MSQVSCRLYKQQGTLLPVGKDGVALGVGTSAGICALVKSATSAKPSQRKLAQEMRSLNAQTST</sequence>
<proteinExistence type="predicted"/>
<dbReference type="Proteomes" id="UP000606396">
    <property type="component" value="Unassembled WGS sequence"/>
</dbReference>
<comment type="caution">
    <text evidence="1">The sequence shown here is derived from an EMBL/GenBank/DDBJ whole genome shotgun (WGS) entry which is preliminary data.</text>
</comment>
<keyword evidence="2" id="KW-1185">Reference proteome</keyword>
<evidence type="ECO:0000313" key="1">
    <source>
        <dbReference type="EMBL" id="MBD2615857.1"/>
    </source>
</evidence>
<gene>
    <name evidence="1" type="ORF">H6G94_32190</name>
</gene>
<dbReference type="RefSeq" id="WP_190952397.1">
    <property type="nucleotide sequence ID" value="NZ_JACJTC010000032.1"/>
</dbReference>